<organism evidence="13 14">
    <name type="scientific">Pygocentrus nattereri</name>
    <name type="common">Red-bellied piranha</name>
    <dbReference type="NCBI Taxonomy" id="42514"/>
    <lineage>
        <taxon>Eukaryota</taxon>
        <taxon>Metazoa</taxon>
        <taxon>Chordata</taxon>
        <taxon>Craniata</taxon>
        <taxon>Vertebrata</taxon>
        <taxon>Euteleostomi</taxon>
        <taxon>Actinopterygii</taxon>
        <taxon>Neopterygii</taxon>
        <taxon>Teleostei</taxon>
        <taxon>Ostariophysi</taxon>
        <taxon>Characiformes</taxon>
        <taxon>Characoidei</taxon>
        <taxon>Pygocentrus</taxon>
    </lineage>
</organism>
<dbReference type="AlphaFoldDB" id="A0AAR2ISC6"/>
<dbReference type="SUPFAM" id="SSF50044">
    <property type="entry name" value="SH3-domain"/>
    <property type="match status" value="1"/>
</dbReference>
<reference evidence="13" key="2">
    <citation type="submission" date="2025-08" db="UniProtKB">
        <authorList>
            <consortium name="Ensembl"/>
        </authorList>
    </citation>
    <scope>IDENTIFICATION</scope>
</reference>
<evidence type="ECO:0000313" key="13">
    <source>
        <dbReference type="Ensembl" id="ENSPNAP00000040944.1"/>
    </source>
</evidence>
<feature type="domain" description="SH3" evidence="9">
    <location>
        <begin position="239"/>
        <end position="309"/>
    </location>
</feature>
<dbReference type="SMART" id="SM00569">
    <property type="entry name" value="L27"/>
    <property type="match status" value="2"/>
</dbReference>
<dbReference type="InterPro" id="IPR001452">
    <property type="entry name" value="SH3_domain"/>
</dbReference>
<evidence type="ECO:0000256" key="2">
    <source>
        <dbReference type="ARBA" id="ARBA00004536"/>
    </source>
</evidence>
<dbReference type="Gene3D" id="2.30.42.10">
    <property type="match status" value="1"/>
</dbReference>
<feature type="domain" description="PDZ" evidence="11">
    <location>
        <begin position="150"/>
        <end position="231"/>
    </location>
</feature>
<evidence type="ECO:0000256" key="3">
    <source>
        <dbReference type="ARBA" id="ARBA00007014"/>
    </source>
</evidence>
<evidence type="ECO:0008006" key="15">
    <source>
        <dbReference type="Google" id="ProtNLM"/>
    </source>
</evidence>
<evidence type="ECO:0000256" key="4">
    <source>
        <dbReference type="ARBA" id="ARBA00022443"/>
    </source>
</evidence>
<evidence type="ECO:0000256" key="6">
    <source>
        <dbReference type="ARBA" id="ARBA00022949"/>
    </source>
</evidence>
<dbReference type="FunFam" id="3.30.63.10:FF:000002">
    <property type="entry name" value="Guanylate kinase 1"/>
    <property type="match status" value="1"/>
</dbReference>
<dbReference type="InterPro" id="IPR036892">
    <property type="entry name" value="L27_dom_sf"/>
</dbReference>
<dbReference type="Pfam" id="PF07653">
    <property type="entry name" value="SH3_2"/>
    <property type="match status" value="1"/>
</dbReference>
<dbReference type="GO" id="GO:0016020">
    <property type="term" value="C:membrane"/>
    <property type="evidence" value="ECO:0007669"/>
    <property type="project" value="UniProtKB-SubCell"/>
</dbReference>
<comment type="similarity">
    <text evidence="3">Belongs to the MAGUK family.</text>
</comment>
<evidence type="ECO:0000256" key="5">
    <source>
        <dbReference type="ARBA" id="ARBA00022737"/>
    </source>
</evidence>
<evidence type="ECO:0000259" key="12">
    <source>
        <dbReference type="PROSITE" id="PS51022"/>
    </source>
</evidence>
<evidence type="ECO:0000256" key="1">
    <source>
        <dbReference type="ARBA" id="ARBA00004370"/>
    </source>
</evidence>
<evidence type="ECO:0000256" key="7">
    <source>
        <dbReference type="ARBA" id="ARBA00023136"/>
    </source>
</evidence>
<keyword evidence="7" id="KW-0472">Membrane</keyword>
<proteinExistence type="inferred from homology"/>
<dbReference type="SUPFAM" id="SSF101288">
    <property type="entry name" value="L27 domain"/>
    <property type="match status" value="1"/>
</dbReference>
<keyword evidence="4 8" id="KW-0728">SH3 domain</keyword>
<dbReference type="InterPro" id="IPR050716">
    <property type="entry name" value="MAGUK"/>
</dbReference>
<keyword evidence="5" id="KW-0677">Repeat</keyword>
<dbReference type="CDD" id="cd00071">
    <property type="entry name" value="GMPK"/>
    <property type="match status" value="1"/>
</dbReference>
<accession>A0AAR2ISC6</accession>
<evidence type="ECO:0000259" key="11">
    <source>
        <dbReference type="PROSITE" id="PS50106"/>
    </source>
</evidence>
<dbReference type="SUPFAM" id="SSF50156">
    <property type="entry name" value="PDZ domain-like"/>
    <property type="match status" value="1"/>
</dbReference>
<dbReference type="PROSITE" id="PS51022">
    <property type="entry name" value="L27"/>
    <property type="match status" value="2"/>
</dbReference>
<dbReference type="SMART" id="SM00228">
    <property type="entry name" value="PDZ"/>
    <property type="match status" value="1"/>
</dbReference>
<dbReference type="InterPro" id="IPR008144">
    <property type="entry name" value="Guanylate_kin-like_dom"/>
</dbReference>
<dbReference type="PANTHER" id="PTHR23122">
    <property type="entry name" value="MEMBRANE-ASSOCIATED GUANYLATE KINASE MAGUK"/>
    <property type="match status" value="1"/>
</dbReference>
<dbReference type="PROSITE" id="PS50002">
    <property type="entry name" value="SH3"/>
    <property type="match status" value="1"/>
</dbReference>
<dbReference type="Pfam" id="PF00625">
    <property type="entry name" value="Guanylate_kin"/>
    <property type="match status" value="1"/>
</dbReference>
<dbReference type="Gene3D" id="2.30.30.40">
    <property type="entry name" value="SH3 Domains"/>
    <property type="match status" value="1"/>
</dbReference>
<comment type="subcellular location">
    <subcellularLocation>
        <location evidence="2">Cell junction</location>
        <location evidence="2">Adherens junction</location>
    </subcellularLocation>
    <subcellularLocation>
        <location evidence="1">Membrane</location>
    </subcellularLocation>
</comment>
<protein>
    <recommendedName>
        <fullName evidence="15">MAGUK p55 subfamily member 7</fullName>
    </recommendedName>
</protein>
<keyword evidence="6" id="KW-0965">Cell junction</keyword>
<dbReference type="InterPro" id="IPR020590">
    <property type="entry name" value="Guanylate_kinase_CS"/>
</dbReference>
<dbReference type="FunFam" id="2.30.42.10:FF:000046">
    <property type="entry name" value="MAGUK p55 subfamily member 7"/>
    <property type="match status" value="1"/>
</dbReference>
<feature type="domain" description="L27" evidence="12">
    <location>
        <begin position="76"/>
        <end position="133"/>
    </location>
</feature>
<sequence>MLEHRGQRSARRLDLIRRPHIIPSLYELLSVLPSQLQAHVESADDRSFLHTMFGERSLHSLVKIHEKLQHYEETCPAPVLDSAGALAQGLSEELQAKPLSAEVRELLKLLSKPHVKSLLSVHDTVAQKSYEPELPPLPDDIDDDEDSVKIIRLVKNKEPLGATIKRDERTGAIVIARIMRGGAADRSGLIHVGDELKEVNGIPVGDKKPEDIIRILAQSQGAITFKVVPGIQDEGLAKEPKVYLRALFDYNPEEDKAIPCREAGLAFRRGDVLQVVCQDDATWWQAKHEGDVNPRAGLIPSKHFQERRLALRRPMTNTQPQKISRKPSGFRRSFRLSRRDKKTNKSMYECKKSEQYDTADVPTYEEVAPYRKGHGAKHRLVILVGPTGVGLNEMKRKLLISDPQHFGVTIPHTSRTKRSQESDGVEYHFISKHLFETDIHNNKFIEHGEYKGNYYGTSVDSVRSVLAKNKVCLLDVQPHTLKHLRTAEFKPYVVFVKPPSIERLRETRKNAKIISGKDDKGSSKPFMEEDFQEMINAAQLMENQYGHLFEKVIVNDDLAAAFSELKLALRKVETETHWVPISWTHS</sequence>
<feature type="domain" description="L27" evidence="12">
    <location>
        <begin position="21"/>
        <end position="74"/>
    </location>
</feature>
<dbReference type="SMART" id="SM00072">
    <property type="entry name" value="GuKc"/>
    <property type="match status" value="1"/>
</dbReference>
<dbReference type="PROSITE" id="PS50052">
    <property type="entry name" value="GUANYLATE_KINASE_2"/>
    <property type="match status" value="1"/>
</dbReference>
<dbReference type="InterPro" id="IPR014775">
    <property type="entry name" value="L27_C"/>
</dbReference>
<dbReference type="InterPro" id="IPR001478">
    <property type="entry name" value="PDZ"/>
</dbReference>
<dbReference type="Pfam" id="PF00595">
    <property type="entry name" value="PDZ"/>
    <property type="match status" value="1"/>
</dbReference>
<dbReference type="GeneTree" id="ENSGT00940000156232"/>
<dbReference type="Ensembl" id="ENSPNAT00000074125.1">
    <property type="protein sequence ID" value="ENSPNAP00000040944.1"/>
    <property type="gene ID" value="ENSPNAG00000001916.2"/>
</dbReference>
<keyword evidence="14" id="KW-1185">Reference proteome</keyword>
<dbReference type="CDD" id="cd06799">
    <property type="entry name" value="PDZ_MPP3-MPP4-MPP7-like"/>
    <property type="match status" value="1"/>
</dbReference>
<evidence type="ECO:0000259" key="10">
    <source>
        <dbReference type="PROSITE" id="PS50052"/>
    </source>
</evidence>
<dbReference type="Gene3D" id="3.40.50.300">
    <property type="entry name" value="P-loop containing nucleotide triphosphate hydrolases"/>
    <property type="match status" value="1"/>
</dbReference>
<dbReference type="SUPFAM" id="SSF52540">
    <property type="entry name" value="P-loop containing nucleoside triphosphate hydrolases"/>
    <property type="match status" value="1"/>
</dbReference>
<dbReference type="InterPro" id="IPR036034">
    <property type="entry name" value="PDZ_sf"/>
</dbReference>
<evidence type="ECO:0000313" key="14">
    <source>
        <dbReference type="Proteomes" id="UP001501920"/>
    </source>
</evidence>
<dbReference type="Gene3D" id="1.10.287.650">
    <property type="entry name" value="L27 domain"/>
    <property type="match status" value="1"/>
</dbReference>
<dbReference type="Proteomes" id="UP001501920">
    <property type="component" value="Chromosome 13"/>
</dbReference>
<reference evidence="13" key="3">
    <citation type="submission" date="2025-09" db="UniProtKB">
        <authorList>
            <consortium name="Ensembl"/>
        </authorList>
    </citation>
    <scope>IDENTIFICATION</scope>
</reference>
<dbReference type="Pfam" id="PF02828">
    <property type="entry name" value="L27"/>
    <property type="match status" value="2"/>
</dbReference>
<dbReference type="InterPro" id="IPR004172">
    <property type="entry name" value="L27_dom"/>
</dbReference>
<dbReference type="PROSITE" id="PS00856">
    <property type="entry name" value="GUANYLATE_KINASE_1"/>
    <property type="match status" value="1"/>
</dbReference>
<evidence type="ECO:0000256" key="8">
    <source>
        <dbReference type="PROSITE-ProRule" id="PRU00192"/>
    </source>
</evidence>
<dbReference type="InterPro" id="IPR027417">
    <property type="entry name" value="P-loop_NTPase"/>
</dbReference>
<evidence type="ECO:0000259" key="9">
    <source>
        <dbReference type="PROSITE" id="PS50002"/>
    </source>
</evidence>
<name>A0AAR2ISC6_PYGNA</name>
<dbReference type="InterPro" id="IPR036028">
    <property type="entry name" value="SH3-like_dom_sf"/>
</dbReference>
<dbReference type="GO" id="GO:0005912">
    <property type="term" value="C:adherens junction"/>
    <property type="evidence" value="ECO:0007669"/>
    <property type="project" value="UniProtKB-SubCell"/>
</dbReference>
<reference evidence="13 14" key="1">
    <citation type="submission" date="2020-10" db="EMBL/GenBank/DDBJ databases">
        <title>Pygocentrus nattereri (red-bellied piranha) genome, fPygNat1, primary haplotype.</title>
        <authorList>
            <person name="Myers G."/>
            <person name="Meyer A."/>
            <person name="Karagic N."/>
            <person name="Pippel M."/>
            <person name="Winkler S."/>
            <person name="Tracey A."/>
            <person name="Wood J."/>
            <person name="Formenti G."/>
            <person name="Howe K."/>
            <person name="Fedrigo O."/>
            <person name="Jarvis E.D."/>
        </authorList>
    </citation>
    <scope>NUCLEOTIDE SEQUENCE [LARGE SCALE GENOMIC DNA]</scope>
</reference>
<feature type="domain" description="Guanylate kinase-like" evidence="10">
    <location>
        <begin position="378"/>
        <end position="570"/>
    </location>
</feature>
<dbReference type="PROSITE" id="PS50106">
    <property type="entry name" value="PDZ"/>
    <property type="match status" value="1"/>
</dbReference>
<dbReference type="SMART" id="SM00326">
    <property type="entry name" value="SH3"/>
    <property type="match status" value="1"/>
</dbReference>
<dbReference type="InterPro" id="IPR008145">
    <property type="entry name" value="GK/Ca_channel_bsu"/>
</dbReference>